<dbReference type="InterPro" id="IPR050155">
    <property type="entry name" value="HAD-like_hydrolase_sf"/>
</dbReference>
<dbReference type="SUPFAM" id="SSF56784">
    <property type="entry name" value="HAD-like"/>
    <property type="match status" value="1"/>
</dbReference>
<dbReference type="InterPro" id="IPR036412">
    <property type="entry name" value="HAD-like_sf"/>
</dbReference>
<accession>W9DN79</accession>
<dbReference type="PANTHER" id="PTHR43434">
    <property type="entry name" value="PHOSPHOGLYCOLATE PHOSPHATASE"/>
    <property type="match status" value="1"/>
</dbReference>
<dbReference type="SFLD" id="SFLDS00003">
    <property type="entry name" value="Haloacid_Dehalogenase"/>
    <property type="match status" value="1"/>
</dbReference>
<dbReference type="CDD" id="cd01427">
    <property type="entry name" value="HAD_like"/>
    <property type="match status" value="1"/>
</dbReference>
<dbReference type="InterPro" id="IPR023214">
    <property type="entry name" value="HAD_sf"/>
</dbReference>
<evidence type="ECO:0000313" key="2">
    <source>
        <dbReference type="Proteomes" id="UP000019483"/>
    </source>
</evidence>
<gene>
    <name evidence="1" type="ORF">MettiDRAFT_0873</name>
</gene>
<dbReference type="SFLD" id="SFLDG01129">
    <property type="entry name" value="C1.5:_HAD__Beta-PGM__Phosphata"/>
    <property type="match status" value="1"/>
</dbReference>
<name>W9DN79_METTI</name>
<dbReference type="OrthoDB" id="31229at2157"/>
<dbReference type="Proteomes" id="UP000019483">
    <property type="component" value="Unassembled WGS sequence"/>
</dbReference>
<reference evidence="1 2" key="1">
    <citation type="submission" date="2013-08" db="EMBL/GenBank/DDBJ databases">
        <authorList>
            <consortium name="DOE Joint Genome Institute"/>
            <person name="Eisen J."/>
            <person name="Huntemann M."/>
            <person name="Han J."/>
            <person name="Chen A."/>
            <person name="Kyrpides N."/>
            <person name="Mavromatis K."/>
            <person name="Markowitz V."/>
            <person name="Palaniappan K."/>
            <person name="Ivanova N."/>
            <person name="Schaumberg A."/>
            <person name="Pati A."/>
            <person name="Liolios K."/>
            <person name="Nordberg H.P."/>
            <person name="Cantor M.N."/>
            <person name="Hua S.X."/>
            <person name="Woyke T."/>
        </authorList>
    </citation>
    <scope>NUCLEOTIDE SEQUENCE [LARGE SCALE GENOMIC DNA]</scope>
    <source>
        <strain evidence="1 2">DSM 2278</strain>
    </source>
</reference>
<dbReference type="STRING" id="1090322.MettiDRAFT_0873"/>
<dbReference type="InterPro" id="IPR023198">
    <property type="entry name" value="PGP-like_dom2"/>
</dbReference>
<dbReference type="GO" id="GO:0006281">
    <property type="term" value="P:DNA repair"/>
    <property type="evidence" value="ECO:0007669"/>
    <property type="project" value="TreeGrafter"/>
</dbReference>
<sequence length="222" mass="25221">MSLNRKFPILILDFDGVILESVDVKTEAFRQLFSFSPDNVDKVVSFHVENGGMSRFDKIRYIYDNILCKSLHHDKYEYLCNRFSELVLNGVLTSNYVNGGKEFLEFFSKCTSLFLVSATPISELMHILTQRGLLDYFEGIYGAPRPKTECIEEILCLSECSEKDSIFVGDALNDYNAAKMAGVRFIGRVKPGGINIFKDKGDVETVVPDLEELKKYLEGLYC</sequence>
<keyword evidence="2" id="KW-1185">Reference proteome</keyword>
<proteinExistence type="predicted"/>
<dbReference type="RefSeq" id="WP_023844585.1">
    <property type="nucleotide sequence ID" value="NZ_AZAJ01000001.1"/>
</dbReference>
<dbReference type="EMBL" id="AZAJ01000001">
    <property type="protein sequence ID" value="ETA67449.1"/>
    <property type="molecule type" value="Genomic_DNA"/>
</dbReference>
<organism evidence="1 2">
    <name type="scientific">Methanolobus tindarius DSM 2278</name>
    <dbReference type="NCBI Taxonomy" id="1090322"/>
    <lineage>
        <taxon>Archaea</taxon>
        <taxon>Methanobacteriati</taxon>
        <taxon>Methanobacteriota</taxon>
        <taxon>Stenosarchaea group</taxon>
        <taxon>Methanomicrobia</taxon>
        <taxon>Methanosarcinales</taxon>
        <taxon>Methanosarcinaceae</taxon>
        <taxon>Methanolobus</taxon>
    </lineage>
</organism>
<dbReference type="GO" id="GO:0005829">
    <property type="term" value="C:cytosol"/>
    <property type="evidence" value="ECO:0007669"/>
    <property type="project" value="TreeGrafter"/>
</dbReference>
<comment type="caution">
    <text evidence="1">The sequence shown here is derived from an EMBL/GenBank/DDBJ whole genome shotgun (WGS) entry which is preliminary data.</text>
</comment>
<dbReference type="Gene3D" id="3.40.50.1000">
    <property type="entry name" value="HAD superfamily/HAD-like"/>
    <property type="match status" value="1"/>
</dbReference>
<protein>
    <submittedName>
        <fullName evidence="1">Putative phosphatase</fullName>
    </submittedName>
</protein>
<dbReference type="InterPro" id="IPR041492">
    <property type="entry name" value="HAD_2"/>
</dbReference>
<dbReference type="Gene3D" id="1.10.150.240">
    <property type="entry name" value="Putative phosphatase, domain 2"/>
    <property type="match status" value="1"/>
</dbReference>
<dbReference type="Pfam" id="PF13419">
    <property type="entry name" value="HAD_2"/>
    <property type="match status" value="1"/>
</dbReference>
<dbReference type="GO" id="GO:0008967">
    <property type="term" value="F:phosphoglycolate phosphatase activity"/>
    <property type="evidence" value="ECO:0007669"/>
    <property type="project" value="TreeGrafter"/>
</dbReference>
<evidence type="ECO:0000313" key="1">
    <source>
        <dbReference type="EMBL" id="ETA67449.1"/>
    </source>
</evidence>
<dbReference type="AlphaFoldDB" id="W9DN79"/>
<dbReference type="PANTHER" id="PTHR43434:SF1">
    <property type="entry name" value="PHOSPHOGLYCOLATE PHOSPHATASE"/>
    <property type="match status" value="1"/>
</dbReference>